<protein>
    <recommendedName>
        <fullName evidence="4">Integral membrane protein-like protein</fullName>
    </recommendedName>
</protein>
<dbReference type="EMBL" id="KZ613954">
    <property type="protein sequence ID" value="PMD34515.1"/>
    <property type="molecule type" value="Genomic_DNA"/>
</dbReference>
<organism evidence="2 3">
    <name type="scientific">Hyaloscypha variabilis (strain UAMH 11265 / GT02V1 / F)</name>
    <name type="common">Meliniomyces variabilis</name>
    <dbReference type="NCBI Taxonomy" id="1149755"/>
    <lineage>
        <taxon>Eukaryota</taxon>
        <taxon>Fungi</taxon>
        <taxon>Dikarya</taxon>
        <taxon>Ascomycota</taxon>
        <taxon>Pezizomycotina</taxon>
        <taxon>Leotiomycetes</taxon>
        <taxon>Helotiales</taxon>
        <taxon>Hyaloscyphaceae</taxon>
        <taxon>Hyaloscypha</taxon>
        <taxon>Hyaloscypha variabilis</taxon>
    </lineage>
</organism>
<keyword evidence="1" id="KW-1133">Transmembrane helix</keyword>
<feature type="transmembrane region" description="Helical" evidence="1">
    <location>
        <begin position="192"/>
        <end position="210"/>
    </location>
</feature>
<evidence type="ECO:0008006" key="4">
    <source>
        <dbReference type="Google" id="ProtNLM"/>
    </source>
</evidence>
<name>A0A2J6R7L9_HYAVF</name>
<dbReference type="AlphaFoldDB" id="A0A2J6R7L9"/>
<proteinExistence type="predicted"/>
<dbReference type="OrthoDB" id="3544281at2759"/>
<feature type="transmembrane region" description="Helical" evidence="1">
    <location>
        <begin position="7"/>
        <end position="28"/>
    </location>
</feature>
<feature type="transmembrane region" description="Helical" evidence="1">
    <location>
        <begin position="158"/>
        <end position="180"/>
    </location>
</feature>
<feature type="transmembrane region" description="Helical" evidence="1">
    <location>
        <begin position="230"/>
        <end position="250"/>
    </location>
</feature>
<keyword evidence="1" id="KW-0472">Membrane</keyword>
<reference evidence="2 3" key="1">
    <citation type="submission" date="2016-04" db="EMBL/GenBank/DDBJ databases">
        <title>A degradative enzymes factory behind the ericoid mycorrhizal symbiosis.</title>
        <authorList>
            <consortium name="DOE Joint Genome Institute"/>
            <person name="Martino E."/>
            <person name="Morin E."/>
            <person name="Grelet G."/>
            <person name="Kuo A."/>
            <person name="Kohler A."/>
            <person name="Daghino S."/>
            <person name="Barry K."/>
            <person name="Choi C."/>
            <person name="Cichocki N."/>
            <person name="Clum A."/>
            <person name="Copeland A."/>
            <person name="Hainaut M."/>
            <person name="Haridas S."/>
            <person name="Labutti K."/>
            <person name="Lindquist E."/>
            <person name="Lipzen A."/>
            <person name="Khouja H.-R."/>
            <person name="Murat C."/>
            <person name="Ohm R."/>
            <person name="Olson A."/>
            <person name="Spatafora J."/>
            <person name="Veneault-Fourrey C."/>
            <person name="Henrissat B."/>
            <person name="Grigoriev I."/>
            <person name="Martin F."/>
            <person name="Perotto S."/>
        </authorList>
    </citation>
    <scope>NUCLEOTIDE SEQUENCE [LARGE SCALE GENOMIC DNA]</scope>
    <source>
        <strain evidence="2 3">F</strain>
    </source>
</reference>
<keyword evidence="3" id="KW-1185">Reference proteome</keyword>
<gene>
    <name evidence="2" type="ORF">L207DRAFT_468862</name>
</gene>
<dbReference type="Proteomes" id="UP000235786">
    <property type="component" value="Unassembled WGS sequence"/>
</dbReference>
<keyword evidence="1" id="KW-0812">Transmembrane</keyword>
<accession>A0A2J6R7L9</accession>
<evidence type="ECO:0000313" key="3">
    <source>
        <dbReference type="Proteomes" id="UP000235786"/>
    </source>
</evidence>
<sequence>MLRWLPFVASFWCAPVIILSLHTLLAGFNNDSLEGAAIITFNTSSLGLSDYYQSNSSLQTNVTSLIPPSVTNPTSITQYLGIKDWYSIHYLSTCSGFFQPSSENVNQLTSKKIDVVCVKQKPGYVFSISDTLRHELDPSVAAIADEVTQASYYTASWVALWLAGIIAATAEMFILLPLTWHGTRRLNGYSTLVSFTSYISFQLGSSLATGHSLKAHHSQSLPPALHSTEFFAMCWTTMCLMFVVFVLVQFEWRFELWTMKGDPIMLYRKPKWKSWNLLDSLYDRNPVKIEAHGRDEEYEMN</sequence>
<evidence type="ECO:0000313" key="2">
    <source>
        <dbReference type="EMBL" id="PMD34515.1"/>
    </source>
</evidence>
<evidence type="ECO:0000256" key="1">
    <source>
        <dbReference type="SAM" id="Phobius"/>
    </source>
</evidence>